<evidence type="ECO:0000313" key="3">
    <source>
        <dbReference type="Proteomes" id="UP001597387"/>
    </source>
</evidence>
<dbReference type="Gene3D" id="3.90.550.10">
    <property type="entry name" value="Spore Coat Polysaccharide Biosynthesis Protein SpsA, Chain A"/>
    <property type="match status" value="1"/>
</dbReference>
<organism evidence="2 3">
    <name type="scientific">Paradesertivirga mongoliensis</name>
    <dbReference type="NCBI Taxonomy" id="2100740"/>
    <lineage>
        <taxon>Bacteria</taxon>
        <taxon>Pseudomonadati</taxon>
        <taxon>Bacteroidota</taxon>
        <taxon>Sphingobacteriia</taxon>
        <taxon>Sphingobacteriales</taxon>
        <taxon>Sphingobacteriaceae</taxon>
        <taxon>Paradesertivirga</taxon>
    </lineage>
</organism>
<dbReference type="EMBL" id="JBHUHZ010000001">
    <property type="protein sequence ID" value="MFD2162006.1"/>
    <property type="molecule type" value="Genomic_DNA"/>
</dbReference>
<dbReference type="Proteomes" id="UP001597387">
    <property type="component" value="Unassembled WGS sequence"/>
</dbReference>
<dbReference type="PANTHER" id="PTHR43777">
    <property type="entry name" value="MOLYBDENUM COFACTOR CYTIDYLYLTRANSFERASE"/>
    <property type="match status" value="1"/>
</dbReference>
<accession>A0ABW4ZJK3</accession>
<dbReference type="GO" id="GO:0016740">
    <property type="term" value="F:transferase activity"/>
    <property type="evidence" value="ECO:0007669"/>
    <property type="project" value="UniProtKB-KW"/>
</dbReference>
<sequence length="194" mass="20941">MTGLIILAAGSSSRLGRPKQKLIYNGKSLLQHAVEEGLASNCSPIVVVLGADEDNIRTEIAENVQIVINMSWNEGLSSSIKCGLTRLLQLEPDAPQAIIMLCDQPFVDSAILNKLMTEKEAAGRAIAACTYDNTLGTPVLFDKRFFPDLLSLEGNHGAKGLVLDNESDVVAIPFPLGNIDIDTAEDYEKLKESN</sequence>
<evidence type="ECO:0000259" key="1">
    <source>
        <dbReference type="Pfam" id="PF12804"/>
    </source>
</evidence>
<dbReference type="CDD" id="cd04182">
    <property type="entry name" value="GT_2_like_f"/>
    <property type="match status" value="1"/>
</dbReference>
<dbReference type="InterPro" id="IPR029044">
    <property type="entry name" value="Nucleotide-diphossugar_trans"/>
</dbReference>
<dbReference type="Pfam" id="PF12804">
    <property type="entry name" value="NTP_transf_3"/>
    <property type="match status" value="1"/>
</dbReference>
<dbReference type="PANTHER" id="PTHR43777:SF1">
    <property type="entry name" value="MOLYBDENUM COFACTOR CYTIDYLYLTRANSFERASE"/>
    <property type="match status" value="1"/>
</dbReference>
<keyword evidence="3" id="KW-1185">Reference proteome</keyword>
<gene>
    <name evidence="2" type="ORF">ACFSJU_06350</name>
</gene>
<name>A0ABW4ZJK3_9SPHI</name>
<proteinExistence type="predicted"/>
<protein>
    <submittedName>
        <fullName evidence="2">NTP transferase domain-containing protein</fullName>
    </submittedName>
</protein>
<dbReference type="SUPFAM" id="SSF53448">
    <property type="entry name" value="Nucleotide-diphospho-sugar transferases"/>
    <property type="match status" value="1"/>
</dbReference>
<dbReference type="RefSeq" id="WP_255898123.1">
    <property type="nucleotide sequence ID" value="NZ_JAFMZO010000001.1"/>
</dbReference>
<feature type="domain" description="MobA-like NTP transferase" evidence="1">
    <location>
        <begin position="5"/>
        <end position="162"/>
    </location>
</feature>
<keyword evidence="2" id="KW-0808">Transferase</keyword>
<evidence type="ECO:0000313" key="2">
    <source>
        <dbReference type="EMBL" id="MFD2162006.1"/>
    </source>
</evidence>
<dbReference type="InterPro" id="IPR025877">
    <property type="entry name" value="MobA-like_NTP_Trfase"/>
</dbReference>
<comment type="caution">
    <text evidence="2">The sequence shown here is derived from an EMBL/GenBank/DDBJ whole genome shotgun (WGS) entry which is preliminary data.</text>
</comment>
<reference evidence="3" key="1">
    <citation type="journal article" date="2019" name="Int. J. Syst. Evol. Microbiol.">
        <title>The Global Catalogue of Microorganisms (GCM) 10K type strain sequencing project: providing services to taxonomists for standard genome sequencing and annotation.</title>
        <authorList>
            <consortium name="The Broad Institute Genomics Platform"/>
            <consortium name="The Broad Institute Genome Sequencing Center for Infectious Disease"/>
            <person name="Wu L."/>
            <person name="Ma J."/>
        </authorList>
    </citation>
    <scope>NUCLEOTIDE SEQUENCE [LARGE SCALE GENOMIC DNA]</scope>
    <source>
        <strain evidence="3">KCTC 42217</strain>
    </source>
</reference>